<dbReference type="InterPro" id="IPR007080">
    <property type="entry name" value="RNA_pol_Rpb1_1"/>
</dbReference>
<feature type="region of interest" description="Disordered" evidence="8">
    <location>
        <begin position="1924"/>
        <end position="1943"/>
    </location>
</feature>
<dbReference type="Gene3D" id="3.10.450.40">
    <property type="match status" value="1"/>
</dbReference>
<dbReference type="InterPro" id="IPR006592">
    <property type="entry name" value="RNA_pol_N"/>
</dbReference>
<feature type="compositionally biased region" description="Basic and acidic residues" evidence="8">
    <location>
        <begin position="1925"/>
        <end position="1943"/>
    </location>
</feature>
<sequence length="1943" mass="214368">MAAAAAALAAAASAAGIEDGRITSIHFSLAADHQISAYSISDCPITHSSQLTNSFLGLPLESGKCDACGTAEPGQCEGHFGYIDLPIPVFHPSHLTDLRKLLALVCLKCLRLKKPPKDAASKTSSRPCSHCIDVPQISFKECTTKDGAHFLELKVSKYRDGLWSFLDKYGYQYHGEKYRQLLPCEVLEILKRIPEETRKRLCAKGYFPQDGYILQKLPVPPNCLSVPDVSDGKSVMSSDLSVSMLRKVLRQVDIIKNSRSGPPSFEAHVIEANDLQLAVAEYLNLRGVAKAPHNLNARLGANKEADDSSTRVWLEKMRTLFIRKGSGFSSRSVLSGDAYQRVDEIGLPLEIAQRITFEEKVTERNKAHLQDLVDRNLCLTYKDGASTYSLREGSKGHTLLRVGQLIHRRIMDGDIVFINRTPSTHKHSLQAFSIYVHSDHTVKINPLICGPFGADFDGDCVQLYYPQSLAAKAEALELFSVEQQLLSSHSANLNLQLVTDALLSLKIMFKIFFFNRPTAQQLVMSVPSRLQGPAVVKLSSSGCQWTVLQILQCALPSQLDCSGDRFTIRQSEILRLGCNRDLLQTLWNEIISTVFYKKGSKEALNVFNSLQPLLMENIFLQGCSISLKDFIIPKSVMGDIKRNIEGVLPLLNAMNNGYDEMLELQVDNLLKSAKLPIANFILKLSALAELIDAKSESSIGKVVQQVGFMGVQLSTRGKFYSRILVNDMASLFKRNYAVNVGDPPPEAFGLITSCLFNGLDPYEAMVHSISSREVLVRSSRGLAEPGTLFKNLMAILRDVIICYDGTVRNVCSNFLIQFEYGSKAGTNHNPAGEAVGVLAATSISNPAYKAVLDSSPSSYVSWELMKEVLLCKVNFKNDIADRRVILFLNDCGCGKRYCKENAAYVVWNQLKGFSLKDIAPTLLIEYQQQKTSPESSFEKGPLVGHIHFDKKRLKDLNLSMHEVLLKCRETISSGRQKKKDSLSLLLKKIFLSVSECCCFQQSCDSELSPVPCLQFSWMDSIGDALEKVSLIMANIILPVLLETVVKGDPRVEAATIIWVSPDASNWVRNPGRARKGETAVEVMLKKAAVKGSGDTWRIVMDTCLPVFHLIDTKRSIPHAIKQVQELVGISCAFDQVVERLSRSVKMVAKGVLKDHLLLLASSMTCTGNVIGFYVGGYKALFRSLKIHVPFAEATLFTPRKCFERAAEKCHVDSLSSIVASCSWGKHVAVGTGTRFELCFNRKEIGANEDNVKDVFSFLHLVRMGSNEKELDTTCLGGEIDDFDLFNEDQTANLSPEHDNDYGKPIFDDGDDEIQRDNNNDGANWEINSFESGPRTKNGEQGWNSNDTGADIQKPDSWSGWGKAEQSSEPSGDAWSDKKSNGEQGWNSKSAGAVIQKTGSWSGFGKADQSPEPSGDAWSDRKSNGAQGWNSKGDGAVIQKTGSWSSFGKADQSSEPSGDAWSDRKSNGEQGWNSKGAGAVIQKTGSWSGFGKADQSSEPSGDAWSDRKTNGEQGWNSNGADAVREKTGSWGGWGKAEQSSEPSGDAWSDRKTNGEQGWNVNGAGAGIQKTGSWGGRGKTDQSSEPSGDAWSDRKTDGVQGWNSNDAGAVVKKTGSWGAWGKAEQSSEPSGDAWSVRKTNAIPTQVGNIAEPLESPRSDVVESLKKHTDAWGKQHEEVKDSGWSNKSEDTVSGQWKKSSPWSSSDKIHPPVMQESPVTEFLGTNMMDEQASQKENKWDSSIGKSWSESEVQGQWGAHKGPAAESHAWDKEQPSFKSRAWKTDVNLGKVKKPRESQGWNDTGIFTATRQRLDQFTSEEQDILSDVEPIMLSIRRIWNQTREKDGDPLPPEDKSFVLDNVFSYHPDKAGKTGSGVDYITVKKHASYQDSRCFYIVSTDGRSEDFSYRKCLENFVRTKYPENATSFIDKYFPKPQRDGKNEKSFSKPE</sequence>
<dbReference type="Gene3D" id="2.40.40.20">
    <property type="match status" value="1"/>
</dbReference>
<gene>
    <name evidence="10" type="ORF">Syun_026695</name>
</gene>
<evidence type="ECO:0000256" key="1">
    <source>
        <dbReference type="ARBA" id="ARBA00022478"/>
    </source>
</evidence>
<feature type="compositionally biased region" description="Basic and acidic residues" evidence="8">
    <location>
        <begin position="1652"/>
        <end position="1678"/>
    </location>
</feature>
<dbReference type="InterPro" id="IPR042102">
    <property type="entry name" value="RNA_pol_Rpb1_3_sf"/>
</dbReference>
<dbReference type="EMBL" id="JBBNAF010000011">
    <property type="protein sequence ID" value="KAK9099650.1"/>
    <property type="molecule type" value="Genomic_DNA"/>
</dbReference>
<dbReference type="Gene3D" id="4.10.860.120">
    <property type="entry name" value="RNA polymerase II, clamp domain"/>
    <property type="match status" value="1"/>
</dbReference>
<comment type="caution">
    <text evidence="10">The sequence shown here is derived from an EMBL/GenBank/DDBJ whole genome shotgun (WGS) entry which is preliminary data.</text>
</comment>
<dbReference type="Pfam" id="PF00623">
    <property type="entry name" value="RNA_pol_Rpb1_2"/>
    <property type="match status" value="1"/>
</dbReference>
<feature type="compositionally biased region" description="Polar residues" evidence="8">
    <location>
        <begin position="1319"/>
        <end position="1330"/>
    </location>
</feature>
<evidence type="ECO:0000313" key="10">
    <source>
        <dbReference type="EMBL" id="KAK9099650.1"/>
    </source>
</evidence>
<feature type="compositionally biased region" description="Polar residues" evidence="8">
    <location>
        <begin position="1338"/>
        <end position="1347"/>
    </location>
</feature>
<dbReference type="GO" id="GO:0003677">
    <property type="term" value="F:DNA binding"/>
    <property type="evidence" value="ECO:0007669"/>
    <property type="project" value="InterPro"/>
</dbReference>
<dbReference type="Pfam" id="PF04998">
    <property type="entry name" value="RNA_pol_Rpb1_5"/>
    <property type="match status" value="1"/>
</dbReference>
<feature type="compositionally biased region" description="Polar residues" evidence="8">
    <location>
        <begin position="1439"/>
        <end position="1455"/>
    </location>
</feature>
<feature type="compositionally biased region" description="Polar residues" evidence="8">
    <location>
        <begin position="1680"/>
        <end position="1691"/>
    </location>
</feature>
<dbReference type="InterPro" id="IPR000722">
    <property type="entry name" value="RNA_pol_asu"/>
</dbReference>
<accession>A0AAP0EWR3</accession>
<dbReference type="Pfam" id="PF04997">
    <property type="entry name" value="RNA_pol_Rpb1_1"/>
    <property type="match status" value="1"/>
</dbReference>
<dbReference type="SUPFAM" id="SSF64484">
    <property type="entry name" value="beta and beta-prime subunits of DNA dependent RNA-polymerase"/>
    <property type="match status" value="1"/>
</dbReference>
<dbReference type="GO" id="GO:0000428">
    <property type="term" value="C:DNA-directed RNA polymerase complex"/>
    <property type="evidence" value="ECO:0007669"/>
    <property type="project" value="UniProtKB-KW"/>
</dbReference>
<dbReference type="Pfam" id="PF04983">
    <property type="entry name" value="RNA_pol_Rpb1_3"/>
    <property type="match status" value="1"/>
</dbReference>
<evidence type="ECO:0000256" key="4">
    <source>
        <dbReference type="ARBA" id="ARBA00022833"/>
    </source>
</evidence>
<dbReference type="SMART" id="SM00663">
    <property type="entry name" value="RPOLA_N"/>
    <property type="match status" value="1"/>
</dbReference>
<dbReference type="Gene3D" id="3.30.1490.180">
    <property type="entry name" value="RNA polymerase ii"/>
    <property type="match status" value="1"/>
</dbReference>
<evidence type="ECO:0000313" key="11">
    <source>
        <dbReference type="Proteomes" id="UP001420932"/>
    </source>
</evidence>
<evidence type="ECO:0000256" key="6">
    <source>
        <dbReference type="ARBA" id="ARBA00048552"/>
    </source>
</evidence>
<dbReference type="Proteomes" id="UP001420932">
    <property type="component" value="Unassembled WGS sequence"/>
</dbReference>
<evidence type="ECO:0000256" key="7">
    <source>
        <dbReference type="RuleBase" id="RU004279"/>
    </source>
</evidence>
<organism evidence="10 11">
    <name type="scientific">Stephania yunnanensis</name>
    <dbReference type="NCBI Taxonomy" id="152371"/>
    <lineage>
        <taxon>Eukaryota</taxon>
        <taxon>Viridiplantae</taxon>
        <taxon>Streptophyta</taxon>
        <taxon>Embryophyta</taxon>
        <taxon>Tracheophyta</taxon>
        <taxon>Spermatophyta</taxon>
        <taxon>Magnoliopsida</taxon>
        <taxon>Ranunculales</taxon>
        <taxon>Menispermaceae</taxon>
        <taxon>Menispermoideae</taxon>
        <taxon>Cissampelideae</taxon>
        <taxon>Stephania</taxon>
    </lineage>
</organism>
<dbReference type="InterPro" id="IPR007066">
    <property type="entry name" value="RNA_pol_Rpb1_3"/>
</dbReference>
<dbReference type="PANTHER" id="PTHR19376:SF51">
    <property type="entry name" value="DNA-DIRECTED RNA POLYMERASE V SUBUNIT 1"/>
    <property type="match status" value="1"/>
</dbReference>
<dbReference type="Gene3D" id="1.10.274.100">
    <property type="entry name" value="RNA polymerase Rpb1, domain 3"/>
    <property type="match status" value="1"/>
</dbReference>
<protein>
    <recommendedName>
        <fullName evidence="7">DNA-directed RNA polymerase subunit</fullName>
        <ecNumber evidence="7">2.7.7.6</ecNumber>
    </recommendedName>
</protein>
<keyword evidence="11" id="KW-1185">Reference proteome</keyword>
<keyword evidence="3 7" id="KW-0548">Nucleotidyltransferase</keyword>
<evidence type="ECO:0000259" key="9">
    <source>
        <dbReference type="SMART" id="SM00663"/>
    </source>
</evidence>
<dbReference type="GO" id="GO:0006351">
    <property type="term" value="P:DNA-templated transcription"/>
    <property type="evidence" value="ECO:0007669"/>
    <property type="project" value="InterPro"/>
</dbReference>
<dbReference type="EC" id="2.7.7.6" evidence="7"/>
<comment type="function">
    <text evidence="7">DNA-dependent RNA polymerase catalyzes the transcription of DNA into RNA using the four ribonucleoside triphosphates as substrates.</text>
</comment>
<keyword evidence="4" id="KW-0862">Zinc</keyword>
<feature type="region of interest" description="Disordered" evidence="8">
    <location>
        <begin position="1727"/>
        <end position="1773"/>
    </location>
</feature>
<feature type="region of interest" description="Disordered" evidence="8">
    <location>
        <begin position="1290"/>
        <end position="1710"/>
    </location>
</feature>
<dbReference type="InterPro" id="IPR045867">
    <property type="entry name" value="DNA-dir_RpoC_beta_prime"/>
</dbReference>
<evidence type="ECO:0000256" key="3">
    <source>
        <dbReference type="ARBA" id="ARBA00022695"/>
    </source>
</evidence>
<dbReference type="InterPro" id="IPR044893">
    <property type="entry name" value="RNA_pol_Rpb1_clamp_domain"/>
</dbReference>
<feature type="compositionally biased region" description="Low complexity" evidence="8">
    <location>
        <begin position="1693"/>
        <end position="1702"/>
    </location>
</feature>
<name>A0AAP0EWR3_9MAGN</name>
<keyword evidence="2 7" id="KW-0808">Transferase</keyword>
<keyword evidence="5 7" id="KW-0804">Transcription</keyword>
<evidence type="ECO:0000256" key="2">
    <source>
        <dbReference type="ARBA" id="ARBA00022679"/>
    </source>
</evidence>
<comment type="catalytic activity">
    <reaction evidence="6 7">
        <text>RNA(n) + a ribonucleoside 5'-triphosphate = RNA(n+1) + diphosphate</text>
        <dbReference type="Rhea" id="RHEA:21248"/>
        <dbReference type="Rhea" id="RHEA-COMP:14527"/>
        <dbReference type="Rhea" id="RHEA-COMP:17342"/>
        <dbReference type="ChEBI" id="CHEBI:33019"/>
        <dbReference type="ChEBI" id="CHEBI:61557"/>
        <dbReference type="ChEBI" id="CHEBI:140395"/>
        <dbReference type="EC" id="2.7.7.6"/>
    </reaction>
</comment>
<feature type="compositionally biased region" description="Polar residues" evidence="8">
    <location>
        <begin position="1739"/>
        <end position="1749"/>
    </location>
</feature>
<reference evidence="10 11" key="1">
    <citation type="submission" date="2024-01" db="EMBL/GenBank/DDBJ databases">
        <title>Genome assemblies of Stephania.</title>
        <authorList>
            <person name="Yang L."/>
        </authorList>
    </citation>
    <scope>NUCLEOTIDE SEQUENCE [LARGE SCALE GENOMIC DNA]</scope>
    <source>
        <strain evidence="10">YNDBR</strain>
        <tissue evidence="10">Leaf</tissue>
    </source>
</reference>
<evidence type="ECO:0000256" key="8">
    <source>
        <dbReference type="SAM" id="MobiDB-lite"/>
    </source>
</evidence>
<dbReference type="PANTHER" id="PTHR19376">
    <property type="entry name" value="DNA-DIRECTED RNA POLYMERASE"/>
    <property type="match status" value="1"/>
</dbReference>
<dbReference type="Pfam" id="PF11523">
    <property type="entry name" value="DUF3223"/>
    <property type="match status" value="1"/>
</dbReference>
<dbReference type="GO" id="GO:0003899">
    <property type="term" value="F:DNA-directed RNA polymerase activity"/>
    <property type="evidence" value="ECO:0007669"/>
    <property type="project" value="UniProtKB-EC"/>
</dbReference>
<proteinExistence type="inferred from homology"/>
<evidence type="ECO:0000256" key="5">
    <source>
        <dbReference type="ARBA" id="ARBA00023163"/>
    </source>
</evidence>
<feature type="domain" description="RNA polymerase N-terminal" evidence="9">
    <location>
        <begin position="210"/>
        <end position="509"/>
    </location>
</feature>
<feature type="compositionally biased region" description="Polar residues" evidence="8">
    <location>
        <begin position="1635"/>
        <end position="1645"/>
    </location>
</feature>
<keyword evidence="1 7" id="KW-0240">DNA-directed RNA polymerase</keyword>
<dbReference type="InterPro" id="IPR007081">
    <property type="entry name" value="RNA_pol_Rpb1_5"/>
</dbReference>
<comment type="similarity">
    <text evidence="7">Belongs to the RNA polymerase beta' chain family.</text>
</comment>